<reference evidence="1" key="1">
    <citation type="submission" date="2021-11" db="EMBL/GenBank/DDBJ databases">
        <title>Genome sequence.</title>
        <authorList>
            <person name="Sun Q."/>
        </authorList>
    </citation>
    <scope>NUCLEOTIDE SEQUENCE</scope>
    <source>
        <strain evidence="1">JC740</strain>
    </source>
</reference>
<keyword evidence="2" id="KW-1185">Reference proteome</keyword>
<protein>
    <submittedName>
        <fullName evidence="1">Uncharacterized protein</fullName>
    </submittedName>
</protein>
<dbReference type="Gene3D" id="3.40.50.2000">
    <property type="entry name" value="Glycogen Phosphorylase B"/>
    <property type="match status" value="2"/>
</dbReference>
<evidence type="ECO:0000313" key="2">
    <source>
        <dbReference type="Proteomes" id="UP001430306"/>
    </source>
</evidence>
<gene>
    <name evidence="1" type="ORF">LOC71_14015</name>
</gene>
<comment type="caution">
    <text evidence="1">The sequence shown here is derived from an EMBL/GenBank/DDBJ whole genome shotgun (WGS) entry which is preliminary data.</text>
</comment>
<organism evidence="1 2">
    <name type="scientific">Rhodopirellula halodulae</name>
    <dbReference type="NCBI Taxonomy" id="2894198"/>
    <lineage>
        <taxon>Bacteria</taxon>
        <taxon>Pseudomonadati</taxon>
        <taxon>Planctomycetota</taxon>
        <taxon>Planctomycetia</taxon>
        <taxon>Pirellulales</taxon>
        <taxon>Pirellulaceae</taxon>
        <taxon>Rhodopirellula</taxon>
    </lineage>
</organism>
<sequence>MKILIVHCHFERGGVTQVVDNHVHCLRDADEIAEIALLSGPRQSGLHASTRNAVKLWSLQSLEYDSHREIKEDIETDARTTAEDIDQLCRQSDWNPNEVVVHWHNHSLGKNAASPLVVKRLAAMGYSCVLHIHDFAEDQRPENWAYLRDTLPCQSATEFDTILYPTGPRISYATLTTGDAKTLVQYGIDRSRVDVLPNSVRLPSSELPAFETARQKVRQAFDLPSDFQWMLYPVRGIRRKNLGEFLLMCQLAGRPAVGAMTLMPTTPVEKRSYERWRSIAHEYVANVVFDAAHHPDIEFTDNLSAATTVVSSSVAEGFGMAFLEPWLASRSVVARNLPGVTADFIDRGVLLKRLYDSVRIPGSPDWLAGAEQAFQLAKQKAWQGVLTEAELGSQVTQPTSEQEDWIDFARLTPDLQIEVLRKFASDEGFAQEVRRRNRDLVNWLTEPLDPSVIQHNRSIVQSEFGSANQRQQLLNLYRKAVQNADIPVTEAAGSRAMLQWVDQSRPFYPCRVERLDA</sequence>
<name>A0ABS8NIL8_9BACT</name>
<evidence type="ECO:0000313" key="1">
    <source>
        <dbReference type="EMBL" id="MCC9643396.1"/>
    </source>
</evidence>
<dbReference type="EMBL" id="JAJKFW010000024">
    <property type="protein sequence ID" value="MCC9643396.1"/>
    <property type="molecule type" value="Genomic_DNA"/>
</dbReference>
<dbReference type="SUPFAM" id="SSF53756">
    <property type="entry name" value="UDP-Glycosyltransferase/glycogen phosphorylase"/>
    <property type="match status" value="1"/>
</dbReference>
<proteinExistence type="predicted"/>
<accession>A0ABS8NIL8</accession>
<dbReference type="Proteomes" id="UP001430306">
    <property type="component" value="Unassembled WGS sequence"/>
</dbReference>